<evidence type="ECO:0000256" key="4">
    <source>
        <dbReference type="ARBA" id="ARBA00004931"/>
    </source>
</evidence>
<dbReference type="GO" id="GO:0004084">
    <property type="term" value="F:branched-chain-amino-acid transaminase activity"/>
    <property type="evidence" value="ECO:0007669"/>
    <property type="project" value="UniProtKB-EC"/>
</dbReference>
<dbReference type="PANTHER" id="PTHR11825:SF44">
    <property type="entry name" value="BRANCHED-CHAIN-AMINO-ACID AMINOTRANSFERASE"/>
    <property type="match status" value="1"/>
</dbReference>
<dbReference type="EC" id="2.6.1.42" evidence="17"/>
<evidence type="ECO:0000256" key="17">
    <source>
        <dbReference type="RuleBase" id="RU004517"/>
    </source>
</evidence>
<dbReference type="InterPro" id="IPR001544">
    <property type="entry name" value="Aminotrans_IV"/>
</dbReference>
<evidence type="ECO:0000256" key="1">
    <source>
        <dbReference type="ARBA" id="ARBA00001933"/>
    </source>
</evidence>
<keyword evidence="10 16" id="KW-0663">Pyridoxal phosphate</keyword>
<dbReference type="Gene3D" id="3.30.470.10">
    <property type="match status" value="1"/>
</dbReference>
<name>A0ABX0XHJ4_9SPHN</name>
<organism evidence="19 20">
    <name type="scientific">Sphingomonas jejuensis</name>
    <dbReference type="NCBI Taxonomy" id="904715"/>
    <lineage>
        <taxon>Bacteria</taxon>
        <taxon>Pseudomonadati</taxon>
        <taxon>Pseudomonadota</taxon>
        <taxon>Alphaproteobacteria</taxon>
        <taxon>Sphingomonadales</taxon>
        <taxon>Sphingomonadaceae</taxon>
        <taxon>Sphingomonas</taxon>
    </lineage>
</organism>
<dbReference type="PANTHER" id="PTHR11825">
    <property type="entry name" value="SUBGROUP IIII AMINOTRANSFERASE"/>
    <property type="match status" value="1"/>
</dbReference>
<gene>
    <name evidence="19" type="ORF">GGR88_000277</name>
</gene>
<evidence type="ECO:0000256" key="15">
    <source>
        <dbReference type="RuleBase" id="RU004106"/>
    </source>
</evidence>
<sequence length="331" mass="36304">MFTDHMVTMRWSEDAGWHEGRLHARQPLTMDPAAAVLHYAQEIFEGLKAYRTDDGGVALFRPEANARRFQESARRLAMPPLPEEYFVESVRALVAQEREWIPEIEGGALYLRPFMIASEVFLGVKPAGEYLYMVLASATGAYWKGGARAISLWVSHEHSRAAAGGTGAAKCGGNYASSLVAQAEAIRRGCDQVVFLDAAERRWIEELGGMNIFFLFADGSMVTPPLTGTILPGITRDSILRMARDEGVDAREEQYSIDQWQEDAASGRLVEAFACGTAAVVTPIGRVAGPDYGFTIGDGGTGPRTARILERLSDLQRGRAPDPHGWLQRVD</sequence>
<evidence type="ECO:0000256" key="9">
    <source>
        <dbReference type="ARBA" id="ARBA00022679"/>
    </source>
</evidence>
<evidence type="ECO:0000256" key="2">
    <source>
        <dbReference type="ARBA" id="ARBA00003109"/>
    </source>
</evidence>
<dbReference type="NCBIfam" id="NF009897">
    <property type="entry name" value="PRK13357.1"/>
    <property type="match status" value="1"/>
</dbReference>
<evidence type="ECO:0000256" key="14">
    <source>
        <dbReference type="ARBA" id="ARBA00049229"/>
    </source>
</evidence>
<dbReference type="CDD" id="cd01557">
    <property type="entry name" value="BCAT_beta_family"/>
    <property type="match status" value="1"/>
</dbReference>
<dbReference type="PROSITE" id="PS00770">
    <property type="entry name" value="AA_TRANSFER_CLASS_4"/>
    <property type="match status" value="1"/>
</dbReference>
<comment type="catalytic activity">
    <reaction evidence="14 17">
        <text>L-leucine + 2-oxoglutarate = 4-methyl-2-oxopentanoate + L-glutamate</text>
        <dbReference type="Rhea" id="RHEA:18321"/>
        <dbReference type="ChEBI" id="CHEBI:16810"/>
        <dbReference type="ChEBI" id="CHEBI:17865"/>
        <dbReference type="ChEBI" id="CHEBI:29985"/>
        <dbReference type="ChEBI" id="CHEBI:57427"/>
        <dbReference type="EC" id="2.6.1.42"/>
    </reaction>
</comment>
<proteinExistence type="inferred from homology"/>
<keyword evidence="7 17" id="KW-0032">Aminotransferase</keyword>
<protein>
    <recommendedName>
        <fullName evidence="17">Branched-chain-amino-acid aminotransferase</fullName>
        <ecNumber evidence="17">2.6.1.42</ecNumber>
    </recommendedName>
</protein>
<dbReference type="InterPro" id="IPR018300">
    <property type="entry name" value="Aminotrans_IV_CS"/>
</dbReference>
<comment type="caution">
    <text evidence="19">The sequence shown here is derived from an EMBL/GenBank/DDBJ whole genome shotgun (WGS) entry which is preliminary data.</text>
</comment>
<keyword evidence="11 17" id="KW-0100">Branched-chain amino acid biosynthesis</keyword>
<evidence type="ECO:0000256" key="7">
    <source>
        <dbReference type="ARBA" id="ARBA00022576"/>
    </source>
</evidence>
<dbReference type="EMBL" id="JAATJE010000001">
    <property type="protein sequence ID" value="NJC32803.1"/>
    <property type="molecule type" value="Genomic_DNA"/>
</dbReference>
<comment type="catalytic activity">
    <reaction evidence="13 17">
        <text>L-isoleucine + 2-oxoglutarate = (S)-3-methyl-2-oxopentanoate + L-glutamate</text>
        <dbReference type="Rhea" id="RHEA:24801"/>
        <dbReference type="ChEBI" id="CHEBI:16810"/>
        <dbReference type="ChEBI" id="CHEBI:29985"/>
        <dbReference type="ChEBI" id="CHEBI:35146"/>
        <dbReference type="ChEBI" id="CHEBI:58045"/>
        <dbReference type="EC" id="2.6.1.42"/>
    </reaction>
</comment>
<dbReference type="NCBIfam" id="TIGR01123">
    <property type="entry name" value="ilvE_II"/>
    <property type="match status" value="1"/>
</dbReference>
<comment type="function">
    <text evidence="2">Acts on leucine, isoleucine and valine.</text>
</comment>
<dbReference type="Gene3D" id="3.20.10.10">
    <property type="entry name" value="D-amino Acid Aminotransferase, subunit A, domain 2"/>
    <property type="match status" value="1"/>
</dbReference>
<dbReference type="InterPro" id="IPR043131">
    <property type="entry name" value="BCAT-like_N"/>
</dbReference>
<dbReference type="InterPro" id="IPR005786">
    <property type="entry name" value="B_amino_transII"/>
</dbReference>
<comment type="pathway">
    <text evidence="4 18">Amino-acid biosynthesis; L-valine biosynthesis; L-valine from pyruvate: step 4/4.</text>
</comment>
<comment type="pathway">
    <text evidence="5 18">Amino-acid biosynthesis; L-leucine biosynthesis; L-leucine from 3-methyl-2-oxobutanoate: step 4/4.</text>
</comment>
<comment type="pathway">
    <text evidence="3 18">Amino-acid biosynthesis; L-isoleucine biosynthesis; L-isoleucine from 2-oxobutanoate: step 4/4.</text>
</comment>
<dbReference type="InterPro" id="IPR036038">
    <property type="entry name" value="Aminotransferase-like"/>
</dbReference>
<evidence type="ECO:0000256" key="5">
    <source>
        <dbReference type="ARBA" id="ARBA00005072"/>
    </source>
</evidence>
<keyword evidence="20" id="KW-1185">Reference proteome</keyword>
<evidence type="ECO:0000256" key="16">
    <source>
        <dbReference type="RuleBase" id="RU004516"/>
    </source>
</evidence>
<evidence type="ECO:0000256" key="13">
    <source>
        <dbReference type="ARBA" id="ARBA00048798"/>
    </source>
</evidence>
<evidence type="ECO:0000313" key="19">
    <source>
        <dbReference type="EMBL" id="NJC32803.1"/>
    </source>
</evidence>
<evidence type="ECO:0000256" key="3">
    <source>
        <dbReference type="ARBA" id="ARBA00004824"/>
    </source>
</evidence>
<comment type="cofactor">
    <cofactor evidence="1 16">
        <name>pyridoxal 5'-phosphate</name>
        <dbReference type="ChEBI" id="CHEBI:597326"/>
    </cofactor>
</comment>
<evidence type="ECO:0000256" key="12">
    <source>
        <dbReference type="ARBA" id="ARBA00048212"/>
    </source>
</evidence>
<dbReference type="InterPro" id="IPR043132">
    <property type="entry name" value="BCAT-like_C"/>
</dbReference>
<evidence type="ECO:0000256" key="18">
    <source>
        <dbReference type="RuleBase" id="RU004519"/>
    </source>
</evidence>
<evidence type="ECO:0000256" key="10">
    <source>
        <dbReference type="ARBA" id="ARBA00022898"/>
    </source>
</evidence>
<comment type="similarity">
    <text evidence="6 15">Belongs to the class-IV pyridoxal-phosphate-dependent aminotransferase family.</text>
</comment>
<dbReference type="SUPFAM" id="SSF56752">
    <property type="entry name" value="D-aminoacid aminotransferase-like PLP-dependent enzymes"/>
    <property type="match status" value="1"/>
</dbReference>
<dbReference type="PIRSF" id="PIRSF006468">
    <property type="entry name" value="BCAT1"/>
    <property type="match status" value="1"/>
</dbReference>
<comment type="catalytic activity">
    <reaction evidence="12 17">
        <text>L-valine + 2-oxoglutarate = 3-methyl-2-oxobutanoate + L-glutamate</text>
        <dbReference type="Rhea" id="RHEA:24813"/>
        <dbReference type="ChEBI" id="CHEBI:11851"/>
        <dbReference type="ChEBI" id="CHEBI:16810"/>
        <dbReference type="ChEBI" id="CHEBI:29985"/>
        <dbReference type="ChEBI" id="CHEBI:57762"/>
        <dbReference type="EC" id="2.6.1.42"/>
    </reaction>
</comment>
<evidence type="ECO:0000256" key="6">
    <source>
        <dbReference type="ARBA" id="ARBA00009320"/>
    </source>
</evidence>
<reference evidence="19 20" key="1">
    <citation type="submission" date="2020-03" db="EMBL/GenBank/DDBJ databases">
        <title>Genomic Encyclopedia of Type Strains, Phase IV (KMG-IV): sequencing the most valuable type-strain genomes for metagenomic binning, comparative biology and taxonomic classification.</title>
        <authorList>
            <person name="Goeker M."/>
        </authorList>
    </citation>
    <scope>NUCLEOTIDE SEQUENCE [LARGE SCALE GENOMIC DNA]</scope>
    <source>
        <strain evidence="19 20">DSM 27651</strain>
    </source>
</reference>
<dbReference type="Pfam" id="PF01063">
    <property type="entry name" value="Aminotran_4"/>
    <property type="match status" value="1"/>
</dbReference>
<evidence type="ECO:0000256" key="11">
    <source>
        <dbReference type="ARBA" id="ARBA00023304"/>
    </source>
</evidence>
<keyword evidence="8 17" id="KW-0028">Amino-acid biosynthesis</keyword>
<evidence type="ECO:0000313" key="20">
    <source>
        <dbReference type="Proteomes" id="UP000734218"/>
    </source>
</evidence>
<evidence type="ECO:0000256" key="8">
    <source>
        <dbReference type="ARBA" id="ARBA00022605"/>
    </source>
</evidence>
<keyword evidence="9 17" id="KW-0808">Transferase</keyword>
<dbReference type="Proteomes" id="UP000734218">
    <property type="component" value="Unassembled WGS sequence"/>
</dbReference>
<dbReference type="InterPro" id="IPR033939">
    <property type="entry name" value="BCAT_family"/>
</dbReference>
<accession>A0ABX0XHJ4</accession>